<dbReference type="InterPro" id="IPR050109">
    <property type="entry name" value="HTH-type_TetR-like_transc_reg"/>
</dbReference>
<dbReference type="Pfam" id="PF00440">
    <property type="entry name" value="TetR_N"/>
    <property type="match status" value="1"/>
</dbReference>
<keyword evidence="2 4" id="KW-0238">DNA-binding</keyword>
<dbReference type="InterPro" id="IPR001647">
    <property type="entry name" value="HTH_TetR"/>
</dbReference>
<evidence type="ECO:0000313" key="7">
    <source>
        <dbReference type="Proteomes" id="UP000473325"/>
    </source>
</evidence>
<proteinExistence type="predicted"/>
<dbReference type="PANTHER" id="PTHR30055">
    <property type="entry name" value="HTH-TYPE TRANSCRIPTIONAL REGULATOR RUTR"/>
    <property type="match status" value="1"/>
</dbReference>
<protein>
    <submittedName>
        <fullName evidence="6">TetR family transcriptional regulator</fullName>
    </submittedName>
</protein>
<dbReference type="GO" id="GO:0000976">
    <property type="term" value="F:transcription cis-regulatory region binding"/>
    <property type="evidence" value="ECO:0007669"/>
    <property type="project" value="TreeGrafter"/>
</dbReference>
<dbReference type="InterPro" id="IPR009057">
    <property type="entry name" value="Homeodomain-like_sf"/>
</dbReference>
<dbReference type="PROSITE" id="PS50977">
    <property type="entry name" value="HTH_TETR_2"/>
    <property type="match status" value="1"/>
</dbReference>
<dbReference type="RefSeq" id="WP_160880041.1">
    <property type="nucleotide sequence ID" value="NZ_WUEK01000018.1"/>
</dbReference>
<evidence type="ECO:0000259" key="5">
    <source>
        <dbReference type="PROSITE" id="PS50977"/>
    </source>
</evidence>
<dbReference type="AlphaFoldDB" id="A0A6L7F483"/>
<gene>
    <name evidence="6" type="ORF">GRQ65_21370</name>
</gene>
<dbReference type="Proteomes" id="UP000473325">
    <property type="component" value="Unassembled WGS sequence"/>
</dbReference>
<dbReference type="PANTHER" id="PTHR30055:SF234">
    <property type="entry name" value="HTH-TYPE TRANSCRIPTIONAL REGULATOR BETI"/>
    <property type="match status" value="1"/>
</dbReference>
<evidence type="ECO:0000256" key="1">
    <source>
        <dbReference type="ARBA" id="ARBA00023015"/>
    </source>
</evidence>
<keyword evidence="3" id="KW-0804">Transcription</keyword>
<accession>A0A6L7F483</accession>
<keyword evidence="7" id="KW-1185">Reference proteome</keyword>
<sequence length="197" mass="21579">MTARAPARRGRSARQVELLDRLVEIVTSEGFAHLTLDEVAERLRCSKATLYALAGSKQELVVEVVRRWFEVAAEVVEAAVASHDEPLARVTAYLDAVSARLGLLSREFAEDLTRNAAATELYRRNTDRAADRIRALIAEGIERGAFRAVNASFTAETVAAVMLQIQRGEMGARLGLDDAASYAELSTLVVQLLEPRP</sequence>
<evidence type="ECO:0000256" key="3">
    <source>
        <dbReference type="ARBA" id="ARBA00023163"/>
    </source>
</evidence>
<feature type="DNA-binding region" description="H-T-H motif" evidence="4">
    <location>
        <begin position="35"/>
        <end position="54"/>
    </location>
</feature>
<dbReference type="SUPFAM" id="SSF46689">
    <property type="entry name" value="Homeodomain-like"/>
    <property type="match status" value="1"/>
</dbReference>
<dbReference type="Gene3D" id="1.10.10.60">
    <property type="entry name" value="Homeodomain-like"/>
    <property type="match status" value="1"/>
</dbReference>
<organism evidence="6 7">
    <name type="scientific">Nocardioides flavescens</name>
    <dbReference type="NCBI Taxonomy" id="2691959"/>
    <lineage>
        <taxon>Bacteria</taxon>
        <taxon>Bacillati</taxon>
        <taxon>Actinomycetota</taxon>
        <taxon>Actinomycetes</taxon>
        <taxon>Propionibacteriales</taxon>
        <taxon>Nocardioidaceae</taxon>
        <taxon>Nocardioides</taxon>
    </lineage>
</organism>
<reference evidence="6 7" key="1">
    <citation type="submission" date="2019-12" db="EMBL/GenBank/DDBJ databases">
        <authorList>
            <person name="Kun Z."/>
        </authorList>
    </citation>
    <scope>NUCLEOTIDE SEQUENCE [LARGE SCALE GENOMIC DNA]</scope>
    <source>
        <strain evidence="6 7">YIM 123512</strain>
    </source>
</reference>
<evidence type="ECO:0000256" key="4">
    <source>
        <dbReference type="PROSITE-ProRule" id="PRU00335"/>
    </source>
</evidence>
<dbReference type="InterPro" id="IPR036271">
    <property type="entry name" value="Tet_transcr_reg_TetR-rel_C_sf"/>
</dbReference>
<evidence type="ECO:0000256" key="2">
    <source>
        <dbReference type="ARBA" id="ARBA00023125"/>
    </source>
</evidence>
<comment type="caution">
    <text evidence="6">The sequence shown here is derived from an EMBL/GenBank/DDBJ whole genome shotgun (WGS) entry which is preliminary data.</text>
</comment>
<dbReference type="SUPFAM" id="SSF48498">
    <property type="entry name" value="Tetracyclin repressor-like, C-terminal domain"/>
    <property type="match status" value="1"/>
</dbReference>
<feature type="domain" description="HTH tetR-type" evidence="5">
    <location>
        <begin position="12"/>
        <end position="72"/>
    </location>
</feature>
<dbReference type="GO" id="GO:0003700">
    <property type="term" value="F:DNA-binding transcription factor activity"/>
    <property type="evidence" value="ECO:0007669"/>
    <property type="project" value="TreeGrafter"/>
</dbReference>
<dbReference type="EMBL" id="WUEK01000018">
    <property type="protein sequence ID" value="MXG92099.1"/>
    <property type="molecule type" value="Genomic_DNA"/>
</dbReference>
<dbReference type="Gene3D" id="1.10.357.10">
    <property type="entry name" value="Tetracycline Repressor, domain 2"/>
    <property type="match status" value="1"/>
</dbReference>
<name>A0A6L7F483_9ACTN</name>
<evidence type="ECO:0000313" key="6">
    <source>
        <dbReference type="EMBL" id="MXG92099.1"/>
    </source>
</evidence>
<keyword evidence="1" id="KW-0805">Transcription regulation</keyword>